<keyword evidence="1" id="KW-0175">Coiled coil</keyword>
<feature type="coiled-coil region" evidence="1">
    <location>
        <begin position="163"/>
        <end position="211"/>
    </location>
</feature>
<reference evidence="3 4" key="1">
    <citation type="submission" date="2016-11" db="EMBL/GenBank/DDBJ databases">
        <title>The macronuclear genome of Stentor coeruleus: a giant cell with tiny introns.</title>
        <authorList>
            <person name="Slabodnick M."/>
            <person name="Ruby J.G."/>
            <person name="Reiff S.B."/>
            <person name="Swart E.C."/>
            <person name="Gosai S."/>
            <person name="Prabakaran S."/>
            <person name="Witkowska E."/>
            <person name="Larue G.E."/>
            <person name="Fisher S."/>
            <person name="Freeman R.M."/>
            <person name="Gunawardena J."/>
            <person name="Chu W."/>
            <person name="Stover N.A."/>
            <person name="Gregory B.D."/>
            <person name="Nowacki M."/>
            <person name="Derisi J."/>
            <person name="Roy S.W."/>
            <person name="Marshall W.F."/>
            <person name="Sood P."/>
        </authorList>
    </citation>
    <scope>NUCLEOTIDE SEQUENCE [LARGE SCALE GENOMIC DNA]</scope>
    <source>
        <strain evidence="3">WM001</strain>
    </source>
</reference>
<proteinExistence type="predicted"/>
<name>A0A1R2CX54_9CILI</name>
<feature type="region of interest" description="Disordered" evidence="2">
    <location>
        <begin position="217"/>
        <end position="237"/>
    </location>
</feature>
<dbReference type="AlphaFoldDB" id="A0A1R2CX54"/>
<gene>
    <name evidence="3" type="ORF">SteCoe_3412</name>
</gene>
<evidence type="ECO:0000313" key="4">
    <source>
        <dbReference type="Proteomes" id="UP000187209"/>
    </source>
</evidence>
<sequence>MFSSAADQKIRPITLSDAFSSNRSSEITYSPNEISQMVDNLYYTLLSSKVLPKETPKPEPTLSNLRILISTICNEFLLEIDQPILKTNCSPEFIGKPLEDKKILENEESKKEHKVNEDNMKSELEIEDLLNRLLFADQDVVFTEKNCKEIAALMIDLSNNSSTNKLKNQKQMLEEKVISYGEELVKSKRLVKDRENEVKKLEKQLIHLKEDREYYVNPSYPQSLANSDTPGPSDFTD</sequence>
<comment type="caution">
    <text evidence="3">The sequence shown here is derived from an EMBL/GenBank/DDBJ whole genome shotgun (WGS) entry which is preliminary data.</text>
</comment>
<evidence type="ECO:0000256" key="2">
    <source>
        <dbReference type="SAM" id="MobiDB-lite"/>
    </source>
</evidence>
<evidence type="ECO:0000256" key="1">
    <source>
        <dbReference type="SAM" id="Coils"/>
    </source>
</evidence>
<feature type="compositionally biased region" description="Polar residues" evidence="2">
    <location>
        <begin position="219"/>
        <end position="230"/>
    </location>
</feature>
<accession>A0A1R2CX54</accession>
<dbReference type="EMBL" id="MPUH01000040">
    <property type="protein sequence ID" value="OMJ93576.1"/>
    <property type="molecule type" value="Genomic_DNA"/>
</dbReference>
<keyword evidence="4" id="KW-1185">Reference proteome</keyword>
<organism evidence="3 4">
    <name type="scientific">Stentor coeruleus</name>
    <dbReference type="NCBI Taxonomy" id="5963"/>
    <lineage>
        <taxon>Eukaryota</taxon>
        <taxon>Sar</taxon>
        <taxon>Alveolata</taxon>
        <taxon>Ciliophora</taxon>
        <taxon>Postciliodesmatophora</taxon>
        <taxon>Heterotrichea</taxon>
        <taxon>Heterotrichida</taxon>
        <taxon>Stentoridae</taxon>
        <taxon>Stentor</taxon>
    </lineage>
</organism>
<evidence type="ECO:0000313" key="3">
    <source>
        <dbReference type="EMBL" id="OMJ93576.1"/>
    </source>
</evidence>
<dbReference type="Proteomes" id="UP000187209">
    <property type="component" value="Unassembled WGS sequence"/>
</dbReference>
<protein>
    <submittedName>
        <fullName evidence="3">Uncharacterized protein</fullName>
    </submittedName>
</protein>